<evidence type="ECO:0000256" key="4">
    <source>
        <dbReference type="ARBA" id="ARBA00023002"/>
    </source>
</evidence>
<keyword evidence="4" id="KW-0560">Oxidoreductase</keyword>
<reference evidence="7 8" key="1">
    <citation type="submission" date="2018-11" db="EMBL/GenBank/DDBJ databases">
        <title>Genome sequencing and analysis.</title>
        <authorList>
            <person name="Huang Y.-T."/>
        </authorList>
    </citation>
    <scope>NUCLEOTIDE SEQUENCE [LARGE SCALE GENOMIC DNA]</scope>
    <source>
        <strain evidence="7 8">SHIN</strain>
    </source>
</reference>
<dbReference type="PANTHER" id="PTHR43104:SF2">
    <property type="entry name" value="L-2-HYDROXYGLUTARATE DEHYDROGENASE, MITOCHONDRIAL"/>
    <property type="match status" value="1"/>
</dbReference>
<evidence type="ECO:0000256" key="3">
    <source>
        <dbReference type="ARBA" id="ARBA00022827"/>
    </source>
</evidence>
<comment type="similarity">
    <text evidence="5">Belongs to the L2HGDH family.</text>
</comment>
<evidence type="ECO:0000313" key="7">
    <source>
        <dbReference type="EMBL" id="NNV22958.1"/>
    </source>
</evidence>
<evidence type="ECO:0000313" key="8">
    <source>
        <dbReference type="Proteomes" id="UP000526233"/>
    </source>
</evidence>
<dbReference type="Pfam" id="PF01266">
    <property type="entry name" value="DAO"/>
    <property type="match status" value="1"/>
</dbReference>
<evidence type="ECO:0000256" key="5">
    <source>
        <dbReference type="ARBA" id="ARBA00037941"/>
    </source>
</evidence>
<dbReference type="PANTHER" id="PTHR43104">
    <property type="entry name" value="L-2-HYDROXYGLUTARATE DEHYDROGENASE, MITOCHONDRIAL"/>
    <property type="match status" value="1"/>
</dbReference>
<gene>
    <name evidence="7" type="ORF">EHE22_21370</name>
</gene>
<dbReference type="InterPro" id="IPR006076">
    <property type="entry name" value="FAD-dep_OxRdtase"/>
</dbReference>
<dbReference type="GO" id="GO:0047545">
    <property type="term" value="F:(S)-2-hydroxyglutarate dehydrogenase activity"/>
    <property type="evidence" value="ECO:0007669"/>
    <property type="project" value="TreeGrafter"/>
</dbReference>
<dbReference type="Gene3D" id="3.30.9.10">
    <property type="entry name" value="D-Amino Acid Oxidase, subunit A, domain 2"/>
    <property type="match status" value="1"/>
</dbReference>
<dbReference type="OrthoDB" id="9801699at2"/>
<dbReference type="AlphaFoldDB" id="A0A7Y3T8X4"/>
<dbReference type="GO" id="GO:0005737">
    <property type="term" value="C:cytoplasm"/>
    <property type="evidence" value="ECO:0007669"/>
    <property type="project" value="TreeGrafter"/>
</dbReference>
<keyword evidence="3" id="KW-0274">FAD</keyword>
<comment type="caution">
    <text evidence="7">The sequence shown here is derived from an EMBL/GenBank/DDBJ whole genome shotgun (WGS) entry which is preliminary data.</text>
</comment>
<organism evidence="7 8">
    <name type="scientific">Brucella pseudogrignonensis</name>
    <dbReference type="NCBI Taxonomy" id="419475"/>
    <lineage>
        <taxon>Bacteria</taxon>
        <taxon>Pseudomonadati</taxon>
        <taxon>Pseudomonadota</taxon>
        <taxon>Alphaproteobacteria</taxon>
        <taxon>Hyphomicrobiales</taxon>
        <taxon>Brucellaceae</taxon>
        <taxon>Brucella/Ochrobactrum group</taxon>
        <taxon>Brucella</taxon>
    </lineage>
</organism>
<proteinExistence type="inferred from homology"/>
<dbReference type="NCBIfam" id="NF008726">
    <property type="entry name" value="PRK11728.1"/>
    <property type="match status" value="1"/>
</dbReference>
<accession>A0A7Y3T8X4</accession>
<protein>
    <submittedName>
        <fullName evidence="7">L-2-hydroxyglutarate oxidase</fullName>
    </submittedName>
</protein>
<dbReference type="EMBL" id="PKQI01000004">
    <property type="protein sequence ID" value="NNV22958.1"/>
    <property type="molecule type" value="Genomic_DNA"/>
</dbReference>
<comment type="cofactor">
    <cofactor evidence="1">
        <name>FAD</name>
        <dbReference type="ChEBI" id="CHEBI:57692"/>
    </cofactor>
</comment>
<evidence type="ECO:0000259" key="6">
    <source>
        <dbReference type="Pfam" id="PF01266"/>
    </source>
</evidence>
<dbReference type="KEGG" id="ops:A8A54_19770"/>
<feature type="domain" description="FAD dependent oxidoreductase" evidence="6">
    <location>
        <begin position="4"/>
        <end position="389"/>
    </location>
</feature>
<sequence>MMFDYCIVGGGIVGLATAWAISRGEPDARVLLLEKEERLAGHQTGHNSGVIHAGIYYQPGSLKAELCRAGERATKAFCDQYGIVYRTPGKLVVATSPLELQRLQALQENAAANAIQCRMVERDQLKEMEPSISGLKALFVEQSGIVDYQAISTTMGALIEQGGGTIKLGMRVTSLEERADCVRIHTDQGILESRYAIACAGLQADRLARQSGLSVDFQIIPFRGEYYALRPQLNRLVERMIYPVPDPAMPFLGIHLTPMIDGSLTVGPNAVLGLSREGYGKFSTSMRDIATYIGFSGFWKVMRQHLASGAEEIRDSLFKSSYLEKCRKYCPSLELDDLLPYRAGIRAQAVSSTGSLIHDFKLLQTPRSLHVCNAPSPAATSAIPIGELIFRRTKSDPIHH</sequence>
<dbReference type="Gene3D" id="3.50.50.60">
    <property type="entry name" value="FAD/NAD(P)-binding domain"/>
    <property type="match status" value="1"/>
</dbReference>
<keyword evidence="2" id="KW-0285">Flavoprotein</keyword>
<evidence type="ECO:0000256" key="1">
    <source>
        <dbReference type="ARBA" id="ARBA00001974"/>
    </source>
</evidence>
<dbReference type="SUPFAM" id="SSF51905">
    <property type="entry name" value="FAD/NAD(P)-binding domain"/>
    <property type="match status" value="1"/>
</dbReference>
<name>A0A7Y3T8X4_9HYPH</name>
<dbReference type="Proteomes" id="UP000526233">
    <property type="component" value="Unassembled WGS sequence"/>
</dbReference>
<evidence type="ECO:0000256" key="2">
    <source>
        <dbReference type="ARBA" id="ARBA00022630"/>
    </source>
</evidence>
<dbReference type="InterPro" id="IPR036188">
    <property type="entry name" value="FAD/NAD-bd_sf"/>
</dbReference>